<comment type="caution">
    <text evidence="2">The sequence shown here is derived from an EMBL/GenBank/DDBJ whole genome shotgun (WGS) entry which is preliminary data.</text>
</comment>
<dbReference type="Pfam" id="PF03572">
    <property type="entry name" value="Peptidase_S41"/>
    <property type="match status" value="1"/>
</dbReference>
<dbReference type="OrthoDB" id="7314861at2"/>
<dbReference type="RefSeq" id="WP_131958657.1">
    <property type="nucleotide sequence ID" value="NZ_SMFL01000004.1"/>
</dbReference>
<reference evidence="2 3" key="1">
    <citation type="submission" date="2019-03" db="EMBL/GenBank/DDBJ databases">
        <title>Dyadobacter AR-3-6 sp. nov., isolated from arctic soil.</title>
        <authorList>
            <person name="Chaudhary D.K."/>
        </authorList>
    </citation>
    <scope>NUCLEOTIDE SEQUENCE [LARGE SCALE GENOMIC DNA]</scope>
    <source>
        <strain evidence="2 3">AR-3-6</strain>
    </source>
</reference>
<dbReference type="GO" id="GO:0008236">
    <property type="term" value="F:serine-type peptidase activity"/>
    <property type="evidence" value="ECO:0007669"/>
    <property type="project" value="InterPro"/>
</dbReference>
<dbReference type="GO" id="GO:0006508">
    <property type="term" value="P:proteolysis"/>
    <property type="evidence" value="ECO:0007669"/>
    <property type="project" value="InterPro"/>
</dbReference>
<evidence type="ECO:0000313" key="3">
    <source>
        <dbReference type="Proteomes" id="UP000294850"/>
    </source>
</evidence>
<dbReference type="AlphaFoldDB" id="A0A4R5DSR1"/>
<protein>
    <recommendedName>
        <fullName evidence="1">Tail specific protease domain-containing protein</fullName>
    </recommendedName>
</protein>
<dbReference type="InterPro" id="IPR029045">
    <property type="entry name" value="ClpP/crotonase-like_dom_sf"/>
</dbReference>
<proteinExistence type="predicted"/>
<dbReference type="Gene3D" id="3.90.226.10">
    <property type="entry name" value="2-enoyl-CoA Hydratase, Chain A, domain 1"/>
    <property type="match status" value="1"/>
</dbReference>
<evidence type="ECO:0000259" key="1">
    <source>
        <dbReference type="Pfam" id="PF03572"/>
    </source>
</evidence>
<accession>A0A4R5DSR1</accession>
<dbReference type="InterPro" id="IPR005151">
    <property type="entry name" value="Tail-specific_protease"/>
</dbReference>
<gene>
    <name evidence="2" type="ORF">E0F88_12840</name>
</gene>
<feature type="domain" description="Tail specific protease" evidence="1">
    <location>
        <begin position="227"/>
        <end position="412"/>
    </location>
</feature>
<dbReference type="EMBL" id="SMFL01000004">
    <property type="protein sequence ID" value="TDE15394.1"/>
    <property type="molecule type" value="Genomic_DNA"/>
</dbReference>
<sequence>MKKLLAIAFVSVFIAGIFSFYDIGHKLTYWKGTIHAPGQEQEMILVLDKNLFGSVKSKITFPGNLLNHKVNRCNLSGDSLTLEIHDAMVASFKAIKKGESFIGNWNQNGRSFPVKLIETNAAPLQQVLVDKMLNHAKANALNRKTVNWDSLDKLHYFTVNKSKPDSGLMIAADKLLKVLNDDHGFLIYNGNALPNPVGHKNGSSKSPAVIDVLVRGKSMAPQMLTENIAYIRIPTMWALKREEIDQKVSELEQAICGLNYTDKTKWIIDFRLNNGGNFRPMLAGMGNLIGDGTCMYFASDDSQKNQEWALKNGSLYVNGVLETERSKICDVQNYHPKIAVLVGKGSSSAAEDVIVALKGRKDTRFFGEATRGQVTINSTITIDENTHFSFITSNLKDRNGVVYTKAIKPDETIAADDNFGDLKNDPKVVAAIRWLNR</sequence>
<organism evidence="2 3">
    <name type="scientific">Dyadobacter psychrotolerans</name>
    <dbReference type="NCBI Taxonomy" id="2541721"/>
    <lineage>
        <taxon>Bacteria</taxon>
        <taxon>Pseudomonadati</taxon>
        <taxon>Bacteroidota</taxon>
        <taxon>Cytophagia</taxon>
        <taxon>Cytophagales</taxon>
        <taxon>Spirosomataceae</taxon>
        <taxon>Dyadobacter</taxon>
    </lineage>
</organism>
<keyword evidence="3" id="KW-1185">Reference proteome</keyword>
<dbReference type="Proteomes" id="UP000294850">
    <property type="component" value="Unassembled WGS sequence"/>
</dbReference>
<name>A0A4R5DSR1_9BACT</name>
<dbReference type="SUPFAM" id="SSF52096">
    <property type="entry name" value="ClpP/crotonase"/>
    <property type="match status" value="1"/>
</dbReference>
<evidence type="ECO:0000313" key="2">
    <source>
        <dbReference type="EMBL" id="TDE15394.1"/>
    </source>
</evidence>